<protein>
    <submittedName>
        <fullName evidence="9">Germination protein</fullName>
    </submittedName>
</protein>
<dbReference type="RefSeq" id="WP_264848178.1">
    <property type="nucleotide sequence ID" value="NZ_BRXR01000001.1"/>
</dbReference>
<feature type="transmembrane region" description="Helical" evidence="8">
    <location>
        <begin position="142"/>
        <end position="165"/>
    </location>
</feature>
<feature type="transmembrane region" description="Helical" evidence="8">
    <location>
        <begin position="84"/>
        <end position="107"/>
    </location>
</feature>
<keyword evidence="3" id="KW-0813">Transport</keyword>
<proteinExistence type="inferred from homology"/>
<keyword evidence="4" id="KW-0309">Germination</keyword>
<evidence type="ECO:0000256" key="7">
    <source>
        <dbReference type="ARBA" id="ARBA00023136"/>
    </source>
</evidence>
<comment type="caution">
    <text evidence="9">The sequence shown here is derived from an EMBL/GenBank/DDBJ whole genome shotgun (WGS) entry which is preliminary data.</text>
</comment>
<dbReference type="Gene3D" id="1.20.1740.10">
    <property type="entry name" value="Amino acid/polyamine transporter I"/>
    <property type="match status" value="1"/>
</dbReference>
<keyword evidence="6 8" id="KW-1133">Transmembrane helix</keyword>
<comment type="similarity">
    <text evidence="2">Belongs to the amino acid-polyamine-organocation (APC) superfamily. Spore germination protein (SGP) (TC 2.A.3.9) family.</text>
</comment>
<evidence type="ECO:0000256" key="3">
    <source>
        <dbReference type="ARBA" id="ARBA00022448"/>
    </source>
</evidence>
<dbReference type="InterPro" id="IPR004761">
    <property type="entry name" value="Spore_GerAB"/>
</dbReference>
<dbReference type="Proteomes" id="UP001208567">
    <property type="component" value="Unassembled WGS sequence"/>
</dbReference>
<evidence type="ECO:0000256" key="5">
    <source>
        <dbReference type="ARBA" id="ARBA00022692"/>
    </source>
</evidence>
<feature type="transmembrane region" description="Helical" evidence="8">
    <location>
        <begin position="43"/>
        <end position="64"/>
    </location>
</feature>
<gene>
    <name evidence="9" type="primary">gerAB3_2</name>
    <name evidence="9" type="ORF">bsdE14_03140</name>
</gene>
<organism evidence="9 10">
    <name type="scientific">Clostridium omnivorum</name>
    <dbReference type="NCBI Taxonomy" id="1604902"/>
    <lineage>
        <taxon>Bacteria</taxon>
        <taxon>Bacillati</taxon>
        <taxon>Bacillota</taxon>
        <taxon>Clostridia</taxon>
        <taxon>Eubacteriales</taxon>
        <taxon>Clostridiaceae</taxon>
        <taxon>Clostridium</taxon>
    </lineage>
</organism>
<evidence type="ECO:0000256" key="6">
    <source>
        <dbReference type="ARBA" id="ARBA00022989"/>
    </source>
</evidence>
<evidence type="ECO:0000256" key="8">
    <source>
        <dbReference type="SAM" id="Phobius"/>
    </source>
</evidence>
<dbReference type="Pfam" id="PF03845">
    <property type="entry name" value="Spore_permease"/>
    <property type="match status" value="1"/>
</dbReference>
<evidence type="ECO:0000256" key="4">
    <source>
        <dbReference type="ARBA" id="ARBA00022544"/>
    </source>
</evidence>
<feature type="transmembrane region" description="Helical" evidence="8">
    <location>
        <begin position="14"/>
        <end position="36"/>
    </location>
</feature>
<evidence type="ECO:0000313" key="9">
    <source>
        <dbReference type="EMBL" id="GLC28904.1"/>
    </source>
</evidence>
<sequence length="365" mass="41736">MNLETKNLLTPNEVAFLLIGIMMDVSVTQLPSLAIIHARQDGWISVIIGAVYPLYVALIAIYVSNKYPKDNILALTKKLFGKPFGTFLNILFMLSFFSYIPPLISLMGSIVRVDILQSITKLQFSIIFLLVSVYAASKGIKVLGRISTICFIMIIAIIVPTLLIIREGSILNIQPVFQASLLNILKDSESTIYDYSLMEFIFLIYPFINDSKKIKSSVLKSVGITCLLYVWITFISIYYLGINIIPRTLYTFITVTEGVKLELLTNFRYIFVSFWIFIAAKSVSILSYSYMFILDDIKKIKSKNYVYFFISTILIIITLLFYKNYTDRVIIISYTSRISVLYNLFYITLVSIAIKLESRRKNESV</sequence>
<reference evidence="9 10" key="1">
    <citation type="journal article" date="2024" name="Int. J. Syst. Evol. Microbiol.">
        <title>Clostridium omnivorum sp. nov., isolated from anoxic soil under the treatment of reductive soil disinfestation.</title>
        <authorList>
            <person name="Ueki A."/>
            <person name="Tonouchi A."/>
            <person name="Kaku N."/>
            <person name="Honma S."/>
            <person name="Ueki K."/>
        </authorList>
    </citation>
    <scope>NUCLEOTIDE SEQUENCE [LARGE SCALE GENOMIC DNA]</scope>
    <source>
        <strain evidence="9 10">E14</strain>
    </source>
</reference>
<feature type="transmembrane region" description="Helical" evidence="8">
    <location>
        <begin position="222"/>
        <end position="242"/>
    </location>
</feature>
<name>A0ABQ5N115_9CLOT</name>
<dbReference type="PANTHER" id="PTHR34975:SF2">
    <property type="entry name" value="SPORE GERMINATION PROTEIN A2"/>
    <property type="match status" value="1"/>
</dbReference>
<evidence type="ECO:0000256" key="2">
    <source>
        <dbReference type="ARBA" id="ARBA00007998"/>
    </source>
</evidence>
<feature type="transmembrane region" description="Helical" evidence="8">
    <location>
        <begin position="334"/>
        <end position="354"/>
    </location>
</feature>
<feature type="transmembrane region" description="Helical" evidence="8">
    <location>
        <begin position="305"/>
        <end position="322"/>
    </location>
</feature>
<keyword evidence="10" id="KW-1185">Reference proteome</keyword>
<feature type="transmembrane region" description="Helical" evidence="8">
    <location>
        <begin position="269"/>
        <end position="293"/>
    </location>
</feature>
<evidence type="ECO:0000256" key="1">
    <source>
        <dbReference type="ARBA" id="ARBA00004141"/>
    </source>
</evidence>
<keyword evidence="5 8" id="KW-0812">Transmembrane</keyword>
<keyword evidence="7 8" id="KW-0472">Membrane</keyword>
<dbReference type="EMBL" id="BRXR01000001">
    <property type="protein sequence ID" value="GLC28904.1"/>
    <property type="molecule type" value="Genomic_DNA"/>
</dbReference>
<accession>A0ABQ5N115</accession>
<dbReference type="NCBIfam" id="TIGR00912">
    <property type="entry name" value="2A0309"/>
    <property type="match status" value="1"/>
</dbReference>
<evidence type="ECO:0000313" key="10">
    <source>
        <dbReference type="Proteomes" id="UP001208567"/>
    </source>
</evidence>
<dbReference type="PANTHER" id="PTHR34975">
    <property type="entry name" value="SPORE GERMINATION PROTEIN A2"/>
    <property type="match status" value="1"/>
</dbReference>
<comment type="subcellular location">
    <subcellularLocation>
        <location evidence="1">Membrane</location>
        <topology evidence="1">Multi-pass membrane protein</topology>
    </subcellularLocation>
</comment>